<gene>
    <name evidence="3" type="ORF">KDK92_07380</name>
</gene>
<organism evidence="3 4">
    <name type="scientific">Oceanirhabdus seepicola</name>
    <dbReference type="NCBI Taxonomy" id="2828781"/>
    <lineage>
        <taxon>Bacteria</taxon>
        <taxon>Bacillati</taxon>
        <taxon>Bacillota</taxon>
        <taxon>Clostridia</taxon>
        <taxon>Eubacteriales</taxon>
        <taxon>Clostridiaceae</taxon>
        <taxon>Oceanirhabdus</taxon>
    </lineage>
</organism>
<dbReference type="InterPro" id="IPR045679">
    <property type="entry name" value="DUF6199"/>
</dbReference>
<evidence type="ECO:0000313" key="4">
    <source>
        <dbReference type="Proteomes" id="UP001056429"/>
    </source>
</evidence>
<sequence length="235" mass="27244">MKIKRVLKVLFLLFIMAIFIIAFKNSVTPCFYLNDHLYVKKSSDGNEINYYSIKDKKSIKVSEKEDYKEIKIQGNKYKVFGQPNDFLSKDEKDMVKIEYPDGAVNEGWYYENMGFYKIDKNGEYDFTGIVRISTGNEQFQVKDEEITDRKLITIAFESLQDMKGNLAMFFPAVLFFVLGYIQFKFPVALFKLQHFLWVKDPEPTEAYIGFSKAGGFILCVMGVGMMIFGAGIFKF</sequence>
<feature type="domain" description="DUF6199" evidence="2">
    <location>
        <begin position="172"/>
        <end position="228"/>
    </location>
</feature>
<protein>
    <recommendedName>
        <fullName evidence="2">DUF6199 domain-containing protein</fullName>
    </recommendedName>
</protein>
<keyword evidence="4" id="KW-1185">Reference proteome</keyword>
<dbReference type="AlphaFoldDB" id="A0A9J6P030"/>
<name>A0A9J6P030_9CLOT</name>
<reference evidence="3" key="1">
    <citation type="journal article" date="2021" name="mSystems">
        <title>Bacteria and Archaea Synergistically Convert Glycine Betaine to Biogenic Methane in the Formosa Cold Seep of the South China Sea.</title>
        <authorList>
            <person name="Li L."/>
            <person name="Zhang W."/>
            <person name="Zhang S."/>
            <person name="Song L."/>
            <person name="Sun Q."/>
            <person name="Zhang H."/>
            <person name="Xiang H."/>
            <person name="Dong X."/>
        </authorList>
    </citation>
    <scope>NUCLEOTIDE SEQUENCE</scope>
    <source>
        <strain evidence="3">ZWT</strain>
    </source>
</reference>
<feature type="transmembrane region" description="Helical" evidence="1">
    <location>
        <begin position="213"/>
        <end position="233"/>
    </location>
</feature>
<dbReference type="RefSeq" id="WP_250858550.1">
    <property type="nucleotide sequence ID" value="NZ_JAGSOJ010000001.1"/>
</dbReference>
<reference evidence="3" key="2">
    <citation type="submission" date="2021-04" db="EMBL/GenBank/DDBJ databases">
        <authorList>
            <person name="Dong X."/>
        </authorList>
    </citation>
    <scope>NUCLEOTIDE SEQUENCE</scope>
    <source>
        <strain evidence="3">ZWT</strain>
    </source>
</reference>
<comment type="caution">
    <text evidence="3">The sequence shown here is derived from an EMBL/GenBank/DDBJ whole genome shotgun (WGS) entry which is preliminary data.</text>
</comment>
<dbReference type="Proteomes" id="UP001056429">
    <property type="component" value="Unassembled WGS sequence"/>
</dbReference>
<proteinExistence type="predicted"/>
<evidence type="ECO:0000313" key="3">
    <source>
        <dbReference type="EMBL" id="MCM1989558.1"/>
    </source>
</evidence>
<evidence type="ECO:0000259" key="2">
    <source>
        <dbReference type="Pfam" id="PF19701"/>
    </source>
</evidence>
<accession>A0A9J6P030</accession>
<dbReference type="EMBL" id="JAGSOJ010000001">
    <property type="protein sequence ID" value="MCM1989558.1"/>
    <property type="molecule type" value="Genomic_DNA"/>
</dbReference>
<keyword evidence="1" id="KW-0472">Membrane</keyword>
<evidence type="ECO:0000256" key="1">
    <source>
        <dbReference type="SAM" id="Phobius"/>
    </source>
</evidence>
<keyword evidence="1" id="KW-0812">Transmembrane</keyword>
<dbReference type="Pfam" id="PF19701">
    <property type="entry name" value="DUF6199"/>
    <property type="match status" value="1"/>
</dbReference>
<feature type="transmembrane region" description="Helical" evidence="1">
    <location>
        <begin position="166"/>
        <end position="183"/>
    </location>
</feature>
<keyword evidence="1" id="KW-1133">Transmembrane helix</keyword>
<feature type="transmembrane region" description="Helical" evidence="1">
    <location>
        <begin position="6"/>
        <end position="23"/>
    </location>
</feature>